<dbReference type="OrthoDB" id="9800814at2"/>
<dbReference type="GO" id="GO:0005737">
    <property type="term" value="C:cytoplasm"/>
    <property type="evidence" value="ECO:0007669"/>
    <property type="project" value="UniProtKB-SubCell"/>
</dbReference>
<dbReference type="InterPro" id="IPR006195">
    <property type="entry name" value="aa-tRNA-synth_II"/>
</dbReference>
<feature type="binding site" evidence="6">
    <location>
        <position position="128"/>
    </location>
    <ligand>
        <name>L-histidine</name>
        <dbReference type="ChEBI" id="CHEBI:57595"/>
    </ligand>
</feature>
<keyword evidence="5" id="KW-0547">Nucleotide-binding</keyword>
<evidence type="ECO:0000256" key="5">
    <source>
        <dbReference type="HAMAP-Rule" id="MF_00127"/>
    </source>
</evidence>
<dbReference type="SUPFAM" id="SSF55681">
    <property type="entry name" value="Class II aaRS and biotin synthetases"/>
    <property type="match status" value="1"/>
</dbReference>
<organism evidence="8 9">
    <name type="scientific">Buchnera aphidicola</name>
    <name type="common">Cinara splendens</name>
    <dbReference type="NCBI Taxonomy" id="2518979"/>
    <lineage>
        <taxon>Bacteria</taxon>
        <taxon>Pseudomonadati</taxon>
        <taxon>Pseudomonadota</taxon>
        <taxon>Gammaproteobacteria</taxon>
        <taxon>Enterobacterales</taxon>
        <taxon>Erwiniaceae</taxon>
        <taxon>Buchnera</taxon>
    </lineage>
</organism>
<evidence type="ECO:0000313" key="9">
    <source>
        <dbReference type="Proteomes" id="UP000294413"/>
    </source>
</evidence>
<keyword evidence="5" id="KW-0963">Cytoplasm</keyword>
<evidence type="ECO:0000259" key="7">
    <source>
        <dbReference type="PROSITE" id="PS50862"/>
    </source>
</evidence>
<dbReference type="PANTHER" id="PTHR43707:SF1">
    <property type="entry name" value="HISTIDINE--TRNA LIGASE, MITOCHONDRIAL-RELATED"/>
    <property type="match status" value="1"/>
</dbReference>
<feature type="binding site" evidence="6">
    <location>
        <begin position="264"/>
        <end position="265"/>
    </location>
    <ligand>
        <name>L-histidine</name>
        <dbReference type="ChEBI" id="CHEBI:57595"/>
    </ligand>
</feature>
<dbReference type="RefSeq" id="WP_154048878.1">
    <property type="nucleotide sequence ID" value="NZ_LR217722.1"/>
</dbReference>
<comment type="subcellular location">
    <subcellularLocation>
        <location evidence="5">Cytoplasm</location>
    </subcellularLocation>
</comment>
<keyword evidence="4 5" id="KW-0030">Aminoacyl-tRNA synthetase</keyword>
<reference evidence="8 9" key="1">
    <citation type="submission" date="2019-02" db="EMBL/GenBank/DDBJ databases">
        <authorList>
            <person name="Manzano-Marin A."/>
            <person name="Manzano-Marin A."/>
        </authorList>
    </citation>
    <scope>NUCLEOTIDE SEQUENCE [LARGE SCALE GENOMIC DNA]</scope>
    <source>
        <strain evidence="8 9">BuCisplendens</strain>
    </source>
</reference>
<dbReference type="InterPro" id="IPR004516">
    <property type="entry name" value="HisRS/HisZ"/>
</dbReference>
<protein>
    <recommendedName>
        <fullName evidence="5">Histidine--tRNA ligase</fullName>
        <ecNumber evidence="5">6.1.1.21</ecNumber>
    </recommendedName>
    <alternativeName>
        <fullName evidence="5">Histidyl-tRNA synthetase</fullName>
        <shortName evidence="5">HisRS</shortName>
    </alternativeName>
</protein>
<evidence type="ECO:0000256" key="1">
    <source>
        <dbReference type="ARBA" id="ARBA00008226"/>
    </source>
</evidence>
<dbReference type="HAMAP" id="MF_00127">
    <property type="entry name" value="His_tRNA_synth"/>
    <property type="match status" value="1"/>
</dbReference>
<evidence type="ECO:0000256" key="2">
    <source>
        <dbReference type="ARBA" id="ARBA00011738"/>
    </source>
</evidence>
<dbReference type="EMBL" id="LR217722">
    <property type="protein sequence ID" value="VFP84948.1"/>
    <property type="molecule type" value="Genomic_DNA"/>
</dbReference>
<dbReference type="GO" id="GO:0005524">
    <property type="term" value="F:ATP binding"/>
    <property type="evidence" value="ECO:0007669"/>
    <property type="project" value="UniProtKB-UniRule"/>
</dbReference>
<feature type="binding site" evidence="6">
    <location>
        <position position="260"/>
    </location>
    <ligand>
        <name>L-histidine</name>
        <dbReference type="ChEBI" id="CHEBI:57595"/>
    </ligand>
</feature>
<dbReference type="CDD" id="cd00773">
    <property type="entry name" value="HisRS-like_core"/>
    <property type="match status" value="1"/>
</dbReference>
<evidence type="ECO:0000256" key="3">
    <source>
        <dbReference type="ARBA" id="ARBA00022598"/>
    </source>
</evidence>
<dbReference type="NCBIfam" id="TIGR00442">
    <property type="entry name" value="hisS"/>
    <property type="match status" value="1"/>
</dbReference>
<evidence type="ECO:0000256" key="4">
    <source>
        <dbReference type="ARBA" id="ARBA00023146"/>
    </source>
</evidence>
<dbReference type="Proteomes" id="UP000294413">
    <property type="component" value="Chromosome 1"/>
</dbReference>
<keyword evidence="5" id="KW-0648">Protein biosynthesis</keyword>
<comment type="similarity">
    <text evidence="1 5">Belongs to the class-II aminoacyl-tRNA synthetase family.</text>
</comment>
<keyword evidence="5" id="KW-0067">ATP-binding</keyword>
<sequence>MSKKYQSVRGMHDILPVETYFIQTIEKKIKKILNSCSYFEIRSPIIEYTKLFKKSIGNNTDIIHKEMYNFRDKKKKKISLRPEGTVSCIRACIQNNIFYNSKIQKLWYYGPMFRYERPQRGRFRQFQQLGVEYFGINNIFIDYDIIMLTVTIWKKLNLSKYLILEINSLGNIEDRKDFVLDLKKFFQKYMSKLTTYEKKLLSTNPIRILDSKNTNIIKLLRFAPMLHHYINSHSYKRFKKLCNLLTQSKVNYIVNHRLVRGLDYYNDTVFEWTAKKLGSQSAICAGGRYDNLVEYLGGMKNPAIGFAMGIDRLITLKKLINPEYFENFFIDINIIFLESMYSVLSIYIANQLHSMWPKLKINTSLNKFRKNNYLKKSKKIKSKFLLILQSNLLNVNKILVKNICKKKNKIISINRIFQNPCIFIN</sequence>
<keyword evidence="3 5" id="KW-0436">Ligase</keyword>
<dbReference type="GO" id="GO:0006427">
    <property type="term" value="P:histidyl-tRNA aminoacylation"/>
    <property type="evidence" value="ECO:0007669"/>
    <property type="project" value="UniProtKB-UniRule"/>
</dbReference>
<dbReference type="InterPro" id="IPR041715">
    <property type="entry name" value="HisRS-like_core"/>
</dbReference>
<dbReference type="InterPro" id="IPR015807">
    <property type="entry name" value="His-tRNA-ligase"/>
</dbReference>
<gene>
    <name evidence="5 8" type="primary">hisS</name>
    <name evidence="8" type="ORF">BUCISPPA3004_190</name>
</gene>
<feature type="binding site" evidence="6">
    <location>
        <position position="114"/>
    </location>
    <ligand>
        <name>L-histidine</name>
        <dbReference type="ChEBI" id="CHEBI:57595"/>
    </ligand>
</feature>
<dbReference type="AlphaFoldDB" id="A0A451DEC2"/>
<accession>A0A451DEC2</accession>
<dbReference type="PROSITE" id="PS50862">
    <property type="entry name" value="AA_TRNA_LIGASE_II"/>
    <property type="match status" value="1"/>
</dbReference>
<proteinExistence type="inferred from homology"/>
<feature type="binding site" evidence="6">
    <location>
        <begin position="83"/>
        <end position="85"/>
    </location>
    <ligand>
        <name>L-histidine</name>
        <dbReference type="ChEBI" id="CHEBI:57595"/>
    </ligand>
</feature>
<dbReference type="PANTHER" id="PTHR43707">
    <property type="entry name" value="HISTIDYL-TRNA SYNTHETASE"/>
    <property type="match status" value="1"/>
</dbReference>
<dbReference type="PIRSF" id="PIRSF001549">
    <property type="entry name" value="His-tRNA_synth"/>
    <property type="match status" value="1"/>
</dbReference>
<comment type="subunit">
    <text evidence="2 5">Homodimer.</text>
</comment>
<dbReference type="Gene3D" id="3.30.930.10">
    <property type="entry name" value="Bira Bifunctional Protein, Domain 2"/>
    <property type="match status" value="1"/>
</dbReference>
<dbReference type="EC" id="6.1.1.21" evidence="5"/>
<comment type="catalytic activity">
    <reaction evidence="5">
        <text>tRNA(His) + L-histidine + ATP = L-histidyl-tRNA(His) + AMP + diphosphate + H(+)</text>
        <dbReference type="Rhea" id="RHEA:17313"/>
        <dbReference type="Rhea" id="RHEA-COMP:9665"/>
        <dbReference type="Rhea" id="RHEA-COMP:9689"/>
        <dbReference type="ChEBI" id="CHEBI:15378"/>
        <dbReference type="ChEBI" id="CHEBI:30616"/>
        <dbReference type="ChEBI" id="CHEBI:33019"/>
        <dbReference type="ChEBI" id="CHEBI:57595"/>
        <dbReference type="ChEBI" id="CHEBI:78442"/>
        <dbReference type="ChEBI" id="CHEBI:78527"/>
        <dbReference type="ChEBI" id="CHEBI:456215"/>
        <dbReference type="EC" id="6.1.1.21"/>
    </reaction>
</comment>
<dbReference type="Pfam" id="PF13393">
    <property type="entry name" value="tRNA-synt_His"/>
    <property type="match status" value="1"/>
</dbReference>
<dbReference type="InterPro" id="IPR045864">
    <property type="entry name" value="aa-tRNA-synth_II/BPL/LPL"/>
</dbReference>
<evidence type="ECO:0000313" key="8">
    <source>
        <dbReference type="EMBL" id="VFP84948.1"/>
    </source>
</evidence>
<name>A0A451DEC2_9GAMM</name>
<feature type="binding site" evidence="6">
    <location>
        <position position="132"/>
    </location>
    <ligand>
        <name>L-histidine</name>
        <dbReference type="ChEBI" id="CHEBI:57595"/>
    </ligand>
</feature>
<feature type="domain" description="Aminoacyl-transfer RNA synthetases class-II family profile" evidence="7">
    <location>
        <begin position="1"/>
        <end position="316"/>
    </location>
</feature>
<dbReference type="GO" id="GO:0004821">
    <property type="term" value="F:histidine-tRNA ligase activity"/>
    <property type="evidence" value="ECO:0007669"/>
    <property type="project" value="UniProtKB-UniRule"/>
</dbReference>
<evidence type="ECO:0000256" key="6">
    <source>
        <dbReference type="PIRSR" id="PIRSR001549-1"/>
    </source>
</evidence>